<evidence type="ECO:0000313" key="2">
    <source>
        <dbReference type="Proteomes" id="UP000078541"/>
    </source>
</evidence>
<keyword evidence="2" id="KW-1185">Reference proteome</keyword>
<dbReference type="Proteomes" id="UP000078541">
    <property type="component" value="Unassembled WGS sequence"/>
</dbReference>
<organism evidence="1 2">
    <name type="scientific">Trachymyrmex septentrionalis</name>
    <dbReference type="NCBI Taxonomy" id="34720"/>
    <lineage>
        <taxon>Eukaryota</taxon>
        <taxon>Metazoa</taxon>
        <taxon>Ecdysozoa</taxon>
        <taxon>Arthropoda</taxon>
        <taxon>Hexapoda</taxon>
        <taxon>Insecta</taxon>
        <taxon>Pterygota</taxon>
        <taxon>Neoptera</taxon>
        <taxon>Endopterygota</taxon>
        <taxon>Hymenoptera</taxon>
        <taxon>Apocrita</taxon>
        <taxon>Aculeata</taxon>
        <taxon>Formicoidea</taxon>
        <taxon>Formicidae</taxon>
        <taxon>Myrmicinae</taxon>
        <taxon>Trachymyrmex</taxon>
    </lineage>
</organism>
<evidence type="ECO:0000313" key="1">
    <source>
        <dbReference type="EMBL" id="KYN40959.1"/>
    </source>
</evidence>
<dbReference type="AlphaFoldDB" id="A0A151JYF7"/>
<reference evidence="1 2" key="1">
    <citation type="submission" date="2016-03" db="EMBL/GenBank/DDBJ databases">
        <title>Trachymyrmex septentrionalis WGS genome.</title>
        <authorList>
            <person name="Nygaard S."/>
            <person name="Hu H."/>
            <person name="Boomsma J."/>
            <person name="Zhang G."/>
        </authorList>
    </citation>
    <scope>NUCLEOTIDE SEQUENCE [LARGE SCALE GENOMIC DNA]</scope>
    <source>
        <strain evidence="1">Tsep2-gDNA-1</strain>
        <tissue evidence="1">Whole body</tissue>
    </source>
</reference>
<proteinExistence type="predicted"/>
<accession>A0A151JYF7</accession>
<gene>
    <name evidence="1" type="ORF">ALC56_04655</name>
</gene>
<dbReference type="EMBL" id="KQ981494">
    <property type="protein sequence ID" value="KYN40959.1"/>
    <property type="molecule type" value="Genomic_DNA"/>
</dbReference>
<sequence length="49" mass="5534">MHLMTYISPRVAIWGPFCPASIYVAHGKSCARACYVTSLFSCRFVYTRA</sequence>
<name>A0A151JYF7_9HYME</name>
<protein>
    <submittedName>
        <fullName evidence="1">Uncharacterized protein</fullName>
    </submittedName>
</protein>